<accession>A0ABP5H3P5</accession>
<reference evidence="3" key="1">
    <citation type="journal article" date="2019" name="Int. J. Syst. Evol. Microbiol.">
        <title>The Global Catalogue of Microorganisms (GCM) 10K type strain sequencing project: providing services to taxonomists for standard genome sequencing and annotation.</title>
        <authorList>
            <consortium name="The Broad Institute Genomics Platform"/>
            <consortium name="The Broad Institute Genome Sequencing Center for Infectious Disease"/>
            <person name="Wu L."/>
            <person name="Ma J."/>
        </authorList>
    </citation>
    <scope>NUCLEOTIDE SEQUENCE [LARGE SCALE GENOMIC DNA]</scope>
    <source>
        <strain evidence="3">JCM 16014</strain>
    </source>
</reference>
<evidence type="ECO:0000313" key="2">
    <source>
        <dbReference type="EMBL" id="GAA2060619.1"/>
    </source>
</evidence>
<gene>
    <name evidence="2" type="ORF">GCM10009839_84240</name>
</gene>
<organism evidence="2 3">
    <name type="scientific">Catenulispora yoronensis</name>
    <dbReference type="NCBI Taxonomy" id="450799"/>
    <lineage>
        <taxon>Bacteria</taxon>
        <taxon>Bacillati</taxon>
        <taxon>Actinomycetota</taxon>
        <taxon>Actinomycetes</taxon>
        <taxon>Catenulisporales</taxon>
        <taxon>Catenulisporaceae</taxon>
        <taxon>Catenulispora</taxon>
    </lineage>
</organism>
<keyword evidence="3" id="KW-1185">Reference proteome</keyword>
<evidence type="ECO:0008006" key="4">
    <source>
        <dbReference type="Google" id="ProtNLM"/>
    </source>
</evidence>
<dbReference type="RefSeq" id="WP_344671355.1">
    <property type="nucleotide sequence ID" value="NZ_BAAAQN010000079.1"/>
</dbReference>
<name>A0ABP5H3P5_9ACTN</name>
<dbReference type="Proteomes" id="UP001500751">
    <property type="component" value="Unassembled WGS sequence"/>
</dbReference>
<protein>
    <recommendedName>
        <fullName evidence="4">Prevent-host-death family protein</fullName>
    </recommendedName>
</protein>
<dbReference type="EMBL" id="BAAAQN010000079">
    <property type="protein sequence ID" value="GAA2060619.1"/>
    <property type="molecule type" value="Genomic_DNA"/>
</dbReference>
<sequence length="157" mass="17673">MATETFPYSTFLRNPSQVLPALEESKVVILERRGEANLALMYEHAHNGEVSALSLMARSFAALNRRDPELTEEILSEEISWLHWLPAKERPECVKELLADLVAAADTGLIMPFVRDFRAWRATAEVWSDPELAARLSEPIDPAQSLPLERPIPQEPA</sequence>
<feature type="region of interest" description="Disordered" evidence="1">
    <location>
        <begin position="138"/>
        <end position="157"/>
    </location>
</feature>
<comment type="caution">
    <text evidence="2">The sequence shown here is derived from an EMBL/GenBank/DDBJ whole genome shotgun (WGS) entry which is preliminary data.</text>
</comment>
<evidence type="ECO:0000256" key="1">
    <source>
        <dbReference type="SAM" id="MobiDB-lite"/>
    </source>
</evidence>
<evidence type="ECO:0000313" key="3">
    <source>
        <dbReference type="Proteomes" id="UP001500751"/>
    </source>
</evidence>
<proteinExistence type="predicted"/>